<evidence type="ECO:0000313" key="1">
    <source>
        <dbReference type="EMBL" id="VVD87333.1"/>
    </source>
</evidence>
<dbReference type="OrthoDB" id="9934674at2"/>
<accession>A0A5E4TJR1</accession>
<gene>
    <name evidence="1" type="ORF">PAN31108_01445</name>
</gene>
<dbReference type="EMBL" id="CABPSB010000003">
    <property type="protein sequence ID" value="VVD87333.1"/>
    <property type="molecule type" value="Genomic_DNA"/>
</dbReference>
<name>A0A5E4TJR1_9BURK</name>
<dbReference type="Proteomes" id="UP000406256">
    <property type="component" value="Unassembled WGS sequence"/>
</dbReference>
<sequence>MNNTPIPLGKIVAKAAKGKTRCGLVTVSTADLRLAADAIGGYIDANCLQFGKAIRALGGRRVANGHHTARYGFDTATIARIEAEYQ</sequence>
<dbReference type="RefSeq" id="WP_150668180.1">
    <property type="nucleotide sequence ID" value="NZ_CABPSB010000003.1"/>
</dbReference>
<proteinExistence type="predicted"/>
<organism evidence="1 2">
    <name type="scientific">Pandoraea anhela</name>
    <dbReference type="NCBI Taxonomy" id="2508295"/>
    <lineage>
        <taxon>Bacteria</taxon>
        <taxon>Pseudomonadati</taxon>
        <taxon>Pseudomonadota</taxon>
        <taxon>Betaproteobacteria</taxon>
        <taxon>Burkholderiales</taxon>
        <taxon>Burkholderiaceae</taxon>
        <taxon>Pandoraea</taxon>
    </lineage>
</organism>
<dbReference type="AlphaFoldDB" id="A0A5E4TJR1"/>
<evidence type="ECO:0000313" key="2">
    <source>
        <dbReference type="Proteomes" id="UP000406256"/>
    </source>
</evidence>
<protein>
    <submittedName>
        <fullName evidence="1">Uncharacterized protein</fullName>
    </submittedName>
</protein>
<keyword evidence="2" id="KW-1185">Reference proteome</keyword>
<reference evidence="1 2" key="1">
    <citation type="submission" date="2019-08" db="EMBL/GenBank/DDBJ databases">
        <authorList>
            <person name="Peeters C."/>
        </authorList>
    </citation>
    <scope>NUCLEOTIDE SEQUENCE [LARGE SCALE GENOMIC DNA]</scope>
    <source>
        <strain evidence="1 2">LMG 31108</strain>
    </source>
</reference>